<dbReference type="SUPFAM" id="SSF52833">
    <property type="entry name" value="Thioredoxin-like"/>
    <property type="match status" value="1"/>
</dbReference>
<dbReference type="Proteomes" id="UP001500235">
    <property type="component" value="Unassembled WGS sequence"/>
</dbReference>
<accession>A0ABP7SYG4</accession>
<dbReference type="RefSeq" id="WP_344707008.1">
    <property type="nucleotide sequence ID" value="NZ_BAABBQ010000001.1"/>
</dbReference>
<dbReference type="PROSITE" id="PS50405">
    <property type="entry name" value="GST_CTER"/>
    <property type="match status" value="1"/>
</dbReference>
<name>A0ABP7SYG4_9SPHN</name>
<comment type="caution">
    <text evidence="3">The sequence shown here is derived from an EMBL/GenBank/DDBJ whole genome shotgun (WGS) entry which is preliminary data.</text>
</comment>
<dbReference type="CDD" id="cd03207">
    <property type="entry name" value="GST_C_8"/>
    <property type="match status" value="1"/>
</dbReference>
<dbReference type="SFLD" id="SFLDS00019">
    <property type="entry name" value="Glutathione_Transferase_(cytos"/>
    <property type="match status" value="1"/>
</dbReference>
<organism evidence="3 4">
    <name type="scientific">Sphingomonas swuensis</name>
    <dbReference type="NCBI Taxonomy" id="977800"/>
    <lineage>
        <taxon>Bacteria</taxon>
        <taxon>Pseudomonadati</taxon>
        <taxon>Pseudomonadota</taxon>
        <taxon>Alphaproteobacteria</taxon>
        <taxon>Sphingomonadales</taxon>
        <taxon>Sphingomonadaceae</taxon>
        <taxon>Sphingomonas</taxon>
    </lineage>
</organism>
<dbReference type="CDD" id="cd03046">
    <property type="entry name" value="GST_N_GTT1_like"/>
    <property type="match status" value="1"/>
</dbReference>
<gene>
    <name evidence="3" type="ORF">GCM10022280_17290</name>
</gene>
<sequence>MTDLTFYTNPQSRGQIIRWMLEEVGVPYETEILTYGGSMTAEPYKSINPMMKVPAIRHRGTVVTEVAAICAYLADAFPEAGLAPALTDRADYYRFLFFASGPLEMTFSLKAIQYDPPADKQAMFGHGSEARTFAALETMLTGRDYACGDRFTAADLYVASQLGFMMTFGMIEGTPLLKAYVARCTDREAYRRAKQIDTEAAEAMKTDAS</sequence>
<dbReference type="Gene3D" id="1.20.1050.10">
    <property type="match status" value="1"/>
</dbReference>
<dbReference type="PANTHER" id="PTHR44051">
    <property type="entry name" value="GLUTATHIONE S-TRANSFERASE-RELATED"/>
    <property type="match status" value="1"/>
</dbReference>
<evidence type="ECO:0000313" key="3">
    <source>
        <dbReference type="EMBL" id="GAA4018344.1"/>
    </source>
</evidence>
<keyword evidence="4" id="KW-1185">Reference proteome</keyword>
<dbReference type="PANTHER" id="PTHR44051:SF21">
    <property type="entry name" value="GLUTATHIONE S-TRANSFERASE FAMILY PROTEIN"/>
    <property type="match status" value="1"/>
</dbReference>
<protein>
    <submittedName>
        <fullName evidence="3">Glutathione S-transferase family protein</fullName>
    </submittedName>
</protein>
<reference evidence="4" key="1">
    <citation type="journal article" date="2019" name="Int. J. Syst. Evol. Microbiol.">
        <title>The Global Catalogue of Microorganisms (GCM) 10K type strain sequencing project: providing services to taxonomists for standard genome sequencing and annotation.</title>
        <authorList>
            <consortium name="The Broad Institute Genomics Platform"/>
            <consortium name="The Broad Institute Genome Sequencing Center for Infectious Disease"/>
            <person name="Wu L."/>
            <person name="Ma J."/>
        </authorList>
    </citation>
    <scope>NUCLEOTIDE SEQUENCE [LARGE SCALE GENOMIC DNA]</scope>
    <source>
        <strain evidence="4">JCM 17563</strain>
    </source>
</reference>
<dbReference type="InterPro" id="IPR010987">
    <property type="entry name" value="Glutathione-S-Trfase_C-like"/>
</dbReference>
<feature type="domain" description="GST N-terminal" evidence="1">
    <location>
        <begin position="1"/>
        <end position="81"/>
    </location>
</feature>
<dbReference type="SUPFAM" id="SSF47616">
    <property type="entry name" value="GST C-terminal domain-like"/>
    <property type="match status" value="1"/>
</dbReference>
<dbReference type="Pfam" id="PF13409">
    <property type="entry name" value="GST_N_2"/>
    <property type="match status" value="1"/>
</dbReference>
<evidence type="ECO:0000259" key="1">
    <source>
        <dbReference type="PROSITE" id="PS50404"/>
    </source>
</evidence>
<dbReference type="InterPro" id="IPR036282">
    <property type="entry name" value="Glutathione-S-Trfase_C_sf"/>
</dbReference>
<dbReference type="Gene3D" id="3.40.30.10">
    <property type="entry name" value="Glutaredoxin"/>
    <property type="match status" value="1"/>
</dbReference>
<dbReference type="InterPro" id="IPR040079">
    <property type="entry name" value="Glutathione_S-Trfase"/>
</dbReference>
<feature type="domain" description="GST C-terminal" evidence="2">
    <location>
        <begin position="85"/>
        <end position="208"/>
    </location>
</feature>
<evidence type="ECO:0000313" key="4">
    <source>
        <dbReference type="Proteomes" id="UP001500235"/>
    </source>
</evidence>
<dbReference type="SFLD" id="SFLDG01150">
    <property type="entry name" value="Main.1:_Beta-like"/>
    <property type="match status" value="1"/>
</dbReference>
<dbReference type="SFLD" id="SFLDG00358">
    <property type="entry name" value="Main_(cytGST)"/>
    <property type="match status" value="1"/>
</dbReference>
<dbReference type="InterPro" id="IPR036249">
    <property type="entry name" value="Thioredoxin-like_sf"/>
</dbReference>
<dbReference type="Pfam" id="PF00043">
    <property type="entry name" value="GST_C"/>
    <property type="match status" value="1"/>
</dbReference>
<dbReference type="InterPro" id="IPR004045">
    <property type="entry name" value="Glutathione_S-Trfase_N"/>
</dbReference>
<proteinExistence type="predicted"/>
<dbReference type="PROSITE" id="PS50404">
    <property type="entry name" value="GST_NTER"/>
    <property type="match status" value="1"/>
</dbReference>
<evidence type="ECO:0000259" key="2">
    <source>
        <dbReference type="PROSITE" id="PS50405"/>
    </source>
</evidence>
<dbReference type="InterPro" id="IPR004046">
    <property type="entry name" value="GST_C"/>
</dbReference>
<dbReference type="EMBL" id="BAABBQ010000001">
    <property type="protein sequence ID" value="GAA4018344.1"/>
    <property type="molecule type" value="Genomic_DNA"/>
</dbReference>